<feature type="transmembrane region" description="Helical" evidence="6">
    <location>
        <begin position="202"/>
        <end position="220"/>
    </location>
</feature>
<gene>
    <name evidence="8" type="ORF">MFMK1_000991</name>
</gene>
<keyword evidence="9" id="KW-1185">Reference proteome</keyword>
<feature type="transmembrane region" description="Helical" evidence="6">
    <location>
        <begin position="46"/>
        <end position="70"/>
    </location>
</feature>
<comment type="subcellular location">
    <subcellularLocation>
        <location evidence="1">Membrane</location>
        <topology evidence="1">Multi-pass membrane protein</topology>
    </subcellularLocation>
</comment>
<keyword evidence="4 6" id="KW-1133">Transmembrane helix</keyword>
<keyword evidence="3 6" id="KW-0812">Transmembrane</keyword>
<sequence length="225" mass="23817">MVTNGPVWLFFGGLITSLNPCMLMVAPLVAGYVGGSGSKSYYLHSFLFLLGFSGMLALIGLGAGALSGFVNVIQGIGHYVLALVYFLLGFYLIGAWKWVTYLLKPRVWVFYQMPLNIKPPFAMNGSKFGSVGLGTAVAFTPSPCITPVVLAVATYIIPTAGPLEGAGYLFSFGLGHGIPLLLAGGGAGIIFTKLRRKRVVRIINPMIGLGMLGLSIYFLIKGLSG</sequence>
<dbReference type="Proteomes" id="UP001329915">
    <property type="component" value="Chromosome"/>
</dbReference>
<evidence type="ECO:0000313" key="8">
    <source>
        <dbReference type="EMBL" id="WRO21195.1"/>
    </source>
</evidence>
<dbReference type="InterPro" id="IPR003834">
    <property type="entry name" value="Cyt_c_assmbl_TM_dom"/>
</dbReference>
<proteinExistence type="inferred from homology"/>
<reference evidence="8 9" key="1">
    <citation type="submission" date="2023-04" db="EMBL/GenBank/DDBJ databases">
        <authorList>
            <person name="Hsu D."/>
        </authorList>
    </citation>
    <scope>NUCLEOTIDE SEQUENCE [LARGE SCALE GENOMIC DNA]</scope>
    <source>
        <strain evidence="8 9">MK1</strain>
    </source>
</reference>
<dbReference type="PANTHER" id="PTHR31272">
    <property type="entry name" value="CYTOCHROME C-TYPE BIOGENESIS PROTEIN HI_1454-RELATED"/>
    <property type="match status" value="1"/>
</dbReference>
<dbReference type="PANTHER" id="PTHR31272:SF6">
    <property type="entry name" value="CYTOCHROME C-TYPE BIOGENESIS CCDA-LIKE CHLOROPLASTIC PROTEIN"/>
    <property type="match status" value="1"/>
</dbReference>
<feature type="domain" description="Cytochrome C biogenesis protein transmembrane" evidence="7">
    <location>
        <begin position="8"/>
        <end position="219"/>
    </location>
</feature>
<dbReference type="AlphaFoldDB" id="A0AAU0ULM1"/>
<feature type="transmembrane region" description="Helical" evidence="6">
    <location>
        <begin position="76"/>
        <end position="96"/>
    </location>
</feature>
<feature type="transmembrane region" description="Helical" evidence="6">
    <location>
        <begin position="6"/>
        <end position="34"/>
    </location>
</feature>
<keyword evidence="5 6" id="KW-0472">Membrane</keyword>
<dbReference type="GO" id="GO:0016020">
    <property type="term" value="C:membrane"/>
    <property type="evidence" value="ECO:0007669"/>
    <property type="project" value="UniProtKB-SubCell"/>
</dbReference>
<dbReference type="RefSeq" id="WP_366924880.1">
    <property type="nucleotide sequence ID" value="NZ_CP121694.1"/>
</dbReference>
<comment type="similarity">
    <text evidence="2">Belongs to the DsbD family.</text>
</comment>
<dbReference type="KEGG" id="dbc:MFMK1_000991"/>
<evidence type="ECO:0000259" key="7">
    <source>
        <dbReference type="Pfam" id="PF02683"/>
    </source>
</evidence>
<evidence type="ECO:0000256" key="1">
    <source>
        <dbReference type="ARBA" id="ARBA00004141"/>
    </source>
</evidence>
<organism evidence="8 9">
    <name type="scientific">Metallumcola ferriviriculae</name>
    <dbReference type="NCBI Taxonomy" id="3039180"/>
    <lineage>
        <taxon>Bacteria</taxon>
        <taxon>Bacillati</taxon>
        <taxon>Bacillota</taxon>
        <taxon>Clostridia</taxon>
        <taxon>Neomoorellales</taxon>
        <taxon>Desulfitibacteraceae</taxon>
        <taxon>Metallumcola</taxon>
    </lineage>
</organism>
<evidence type="ECO:0000313" key="9">
    <source>
        <dbReference type="Proteomes" id="UP001329915"/>
    </source>
</evidence>
<dbReference type="InterPro" id="IPR051790">
    <property type="entry name" value="Cytochrome_c-biogenesis_DsbD"/>
</dbReference>
<protein>
    <submittedName>
        <fullName evidence="8">Cytochrome c biogenesis protein CcdA</fullName>
    </submittedName>
</protein>
<name>A0AAU0ULM1_9FIRM</name>
<evidence type="ECO:0000256" key="5">
    <source>
        <dbReference type="ARBA" id="ARBA00023136"/>
    </source>
</evidence>
<evidence type="ECO:0000256" key="4">
    <source>
        <dbReference type="ARBA" id="ARBA00022989"/>
    </source>
</evidence>
<dbReference type="EMBL" id="CP121694">
    <property type="protein sequence ID" value="WRO21195.1"/>
    <property type="molecule type" value="Genomic_DNA"/>
</dbReference>
<dbReference type="GO" id="GO:0017004">
    <property type="term" value="P:cytochrome complex assembly"/>
    <property type="evidence" value="ECO:0007669"/>
    <property type="project" value="InterPro"/>
</dbReference>
<accession>A0AAU0ULM1</accession>
<evidence type="ECO:0000256" key="6">
    <source>
        <dbReference type="SAM" id="Phobius"/>
    </source>
</evidence>
<feature type="transmembrane region" description="Helical" evidence="6">
    <location>
        <begin position="169"/>
        <end position="190"/>
    </location>
</feature>
<evidence type="ECO:0000256" key="2">
    <source>
        <dbReference type="ARBA" id="ARBA00006143"/>
    </source>
</evidence>
<evidence type="ECO:0000256" key="3">
    <source>
        <dbReference type="ARBA" id="ARBA00022692"/>
    </source>
</evidence>
<dbReference type="Pfam" id="PF02683">
    <property type="entry name" value="DsbD_TM"/>
    <property type="match status" value="1"/>
</dbReference>